<dbReference type="InterPro" id="IPR041633">
    <property type="entry name" value="Polbeta"/>
</dbReference>
<dbReference type="EC" id="2.7.7.-" evidence="2"/>
<dbReference type="KEGG" id="aacx:DEACI_3455"/>
<feature type="domain" description="Polymerase beta nucleotidyltransferase" evidence="1">
    <location>
        <begin position="47"/>
        <end position="115"/>
    </location>
</feature>
<dbReference type="GO" id="GO:0016301">
    <property type="term" value="F:kinase activity"/>
    <property type="evidence" value="ECO:0007669"/>
    <property type="project" value="UniProtKB-KW"/>
</dbReference>
<keyword evidence="2" id="KW-0548">Nucleotidyltransferase</keyword>
<reference evidence="3" key="1">
    <citation type="submission" date="2014-11" db="EMBL/GenBank/DDBJ databases">
        <authorList>
            <person name="Hornung B.V."/>
        </authorList>
    </citation>
    <scope>NUCLEOTIDE SEQUENCE</scope>
    <source>
        <strain evidence="3">INE</strain>
    </source>
</reference>
<dbReference type="PIRSF" id="PIRSF020217">
    <property type="entry name" value="UCP020217"/>
    <property type="match status" value="1"/>
</dbReference>
<keyword evidence="4" id="KW-1185">Reference proteome</keyword>
<keyword evidence="2" id="KW-0808">Transferase</keyword>
<name>A0A8S0XCR9_9FIRM</name>
<evidence type="ECO:0000313" key="4">
    <source>
        <dbReference type="Proteomes" id="UP001071230"/>
    </source>
</evidence>
<dbReference type="EMBL" id="LR746496">
    <property type="protein sequence ID" value="CAA7602776.1"/>
    <property type="molecule type" value="Genomic_DNA"/>
</dbReference>
<dbReference type="Proteomes" id="UP000836597">
    <property type="component" value="Chromosome"/>
</dbReference>
<dbReference type="AlphaFoldDB" id="A0A8S0XCR9"/>
<dbReference type="InterPro" id="IPR024700">
    <property type="entry name" value="UCP020217"/>
</dbReference>
<dbReference type="EMBL" id="CDGJ01000027">
    <property type="protein sequence ID" value="CEJ06367.1"/>
    <property type="molecule type" value="Genomic_DNA"/>
</dbReference>
<dbReference type="InterPro" id="IPR043519">
    <property type="entry name" value="NT_sf"/>
</dbReference>
<accession>A0A8S0XCR9</accession>
<dbReference type="SUPFAM" id="SSF81301">
    <property type="entry name" value="Nucleotidyltransferase"/>
    <property type="match status" value="1"/>
</dbReference>
<evidence type="ECO:0000313" key="3">
    <source>
        <dbReference type="EMBL" id="CEJ06367.1"/>
    </source>
</evidence>
<dbReference type="Gene3D" id="3.30.460.10">
    <property type="entry name" value="Beta Polymerase, domain 2"/>
    <property type="match status" value="1"/>
</dbReference>
<proteinExistence type="predicted"/>
<dbReference type="Proteomes" id="UP001071230">
    <property type="component" value="Unassembled WGS sequence"/>
</dbReference>
<gene>
    <name evidence="3" type="ORF">DEACI_0815</name>
    <name evidence="2" type="ORF">DEACI_3455</name>
</gene>
<evidence type="ECO:0000313" key="2">
    <source>
        <dbReference type="EMBL" id="CAA7602776.1"/>
    </source>
</evidence>
<evidence type="ECO:0000259" key="1">
    <source>
        <dbReference type="Pfam" id="PF18765"/>
    </source>
</evidence>
<organism evidence="2">
    <name type="scientific">Acididesulfobacillus acetoxydans</name>
    <dbReference type="NCBI Taxonomy" id="1561005"/>
    <lineage>
        <taxon>Bacteria</taxon>
        <taxon>Bacillati</taxon>
        <taxon>Bacillota</taxon>
        <taxon>Clostridia</taxon>
        <taxon>Eubacteriales</taxon>
        <taxon>Peptococcaceae</taxon>
        <taxon>Acididesulfobacillus</taxon>
    </lineage>
</organism>
<dbReference type="Pfam" id="PF18765">
    <property type="entry name" value="Polbeta"/>
    <property type="match status" value="1"/>
</dbReference>
<dbReference type="GO" id="GO:0016779">
    <property type="term" value="F:nucleotidyltransferase activity"/>
    <property type="evidence" value="ECO:0007669"/>
    <property type="project" value="UniProtKB-KW"/>
</dbReference>
<sequence>MDISPYVAGNQAKIEAEEQQRLNHYAEAREKAKKVALALSSAFSGVEVYLFGSLTTDLFEEESDIDIAVKGLSEEQYFKAYKIAENIAEPIPLDFIQLEFAQDRIKERIMRDGVRL</sequence>
<reference evidence="2" key="2">
    <citation type="submission" date="2020-01" db="EMBL/GenBank/DDBJ databases">
        <authorList>
            <person name="Hornung B."/>
        </authorList>
    </citation>
    <scope>NUCLEOTIDE SEQUENCE</scope>
    <source>
        <strain evidence="2">PacBioINE</strain>
    </source>
</reference>
<dbReference type="CDD" id="cd05403">
    <property type="entry name" value="NT_KNTase_like"/>
    <property type="match status" value="1"/>
</dbReference>
<protein>
    <submittedName>
        <fullName evidence="3">GrpB/Dephospho-CoA kinase</fullName>
    </submittedName>
    <submittedName>
        <fullName evidence="2">Nucleotidyltransferase domain protein</fullName>
        <ecNumber evidence="2">2.7.7.-</ecNumber>
    </submittedName>
</protein>
<keyword evidence="3" id="KW-0418">Kinase</keyword>
<dbReference type="RefSeq" id="WP_240986098.1">
    <property type="nucleotide sequence ID" value="NZ_CDGJ01000027.1"/>
</dbReference>